<evidence type="ECO:0000313" key="2">
    <source>
        <dbReference type="EMBL" id="MBT2163507.1"/>
    </source>
</evidence>
<dbReference type="EMBL" id="JACATN010000008">
    <property type="protein sequence ID" value="MBT2163507.1"/>
    <property type="molecule type" value="Genomic_DNA"/>
</dbReference>
<protein>
    <submittedName>
        <fullName evidence="2">Carboxypeptidase-like regulatory domain-containing protein</fullName>
    </submittedName>
</protein>
<dbReference type="InterPro" id="IPR008969">
    <property type="entry name" value="CarboxyPept-like_regulatory"/>
</dbReference>
<sequence>MNMPKSFAYLFAFFLFFTTTQHAQSLSSIIVDSVSKKPVPYATVQLNNRGMITNEEGKFKFLLSDAVEATDSLFISCIGYESIGRPILEFTDSLITLRPKAIELQEVIVSNKNYTPEEIVELVEENLEKNYITEFSKKRLFLRETYQSNIIKTNYEIKKSTIDAFNKNFLDSVIQTIPKNNIYYTEMLGDLYGADDADEQKLDLIKASELYDKSKELDIEILEEKFNKIAKENIKTDSYFKVKSGLFGTKVDAEDMSDIFKEEIDSTDAAALNAHLEQEKKKKEERREFFLEYKRKTLGNLFENLPIFDDTDYNVIFKPGRYELTLENHTYLGDQAVYVIRFIPDGSPEYGGMLYINSDDFALIRMDFENTESLRDFKLLGVSVNEYLAKGSILFDKGADQKYHLRYYNVIKGIRGGFKRPLTIIEKNKHVKGRRKQNELALKVDAAFGNINQYELIVFDEDPINSGQFKAFEEKTGILPTYMPDYDPNFWKGHDIIEPNQAIKEFTSVTQSEN</sequence>
<dbReference type="Pfam" id="PF13715">
    <property type="entry name" value="CarbopepD_reg_2"/>
    <property type="match status" value="1"/>
</dbReference>
<gene>
    <name evidence="2" type="ORF">HW347_19705</name>
</gene>
<dbReference type="Proteomes" id="UP000740413">
    <property type="component" value="Unassembled WGS sequence"/>
</dbReference>
<proteinExistence type="predicted"/>
<evidence type="ECO:0000256" key="1">
    <source>
        <dbReference type="SAM" id="SignalP"/>
    </source>
</evidence>
<feature type="signal peptide" evidence="1">
    <location>
        <begin position="1"/>
        <end position="23"/>
    </location>
</feature>
<reference evidence="3" key="1">
    <citation type="submission" date="2023-07" db="EMBL/GenBank/DDBJ databases">
        <title>Zobellia barbeyronii sp. nov., a new marine flavobacterium, isolated from green and red algae.</title>
        <authorList>
            <person name="Nedashkovskaya O.I."/>
            <person name="Otstavnykh N."/>
            <person name="Zhukova N."/>
            <person name="Guzev K."/>
            <person name="Chausova V."/>
            <person name="Tekutyeva L."/>
            <person name="Mikhailov V."/>
            <person name="Isaeva M."/>
        </authorList>
    </citation>
    <scope>NUCLEOTIDE SEQUENCE [LARGE SCALE GENOMIC DNA]</scope>
    <source>
        <strain evidence="3">KMM 6746</strain>
    </source>
</reference>
<keyword evidence="1" id="KW-0732">Signal</keyword>
<name>A0ABS5WN15_9FLAO</name>
<accession>A0ABS5WN15</accession>
<dbReference type="SUPFAM" id="SSF49464">
    <property type="entry name" value="Carboxypeptidase regulatory domain-like"/>
    <property type="match status" value="1"/>
</dbReference>
<keyword evidence="3" id="KW-1185">Reference proteome</keyword>
<feature type="chain" id="PRO_5047448366" evidence="1">
    <location>
        <begin position="24"/>
        <end position="514"/>
    </location>
</feature>
<evidence type="ECO:0000313" key="3">
    <source>
        <dbReference type="Proteomes" id="UP000740413"/>
    </source>
</evidence>
<comment type="caution">
    <text evidence="2">The sequence shown here is derived from an EMBL/GenBank/DDBJ whole genome shotgun (WGS) entry which is preliminary data.</text>
</comment>
<organism evidence="2 3">
    <name type="scientific">Zobellia barbeyronii</name>
    <dbReference type="NCBI Taxonomy" id="2748009"/>
    <lineage>
        <taxon>Bacteria</taxon>
        <taxon>Pseudomonadati</taxon>
        <taxon>Bacteroidota</taxon>
        <taxon>Flavobacteriia</taxon>
        <taxon>Flavobacteriales</taxon>
        <taxon>Flavobacteriaceae</taxon>
        <taxon>Zobellia</taxon>
    </lineage>
</organism>